<keyword evidence="8" id="KW-1185">Reference proteome</keyword>
<feature type="transmembrane region" description="Helical" evidence="5">
    <location>
        <begin position="6"/>
        <end position="24"/>
    </location>
</feature>
<sequence length="551" mass="59488">MSTTQVPVLIVGGGIVGLSASLFLSSHGVKSQLVERHTGTSIHPRARGLNRRTMELYRGLGIDKEVRAAGAALAPSEGIYQGHSLVEVIERHPRKERTGPPRMLGAAYFSYLGPVEGTRGTQDMIEPVLLSAARDRGGDVIFNTECISIEQDPDGVVATIRDRTTKLQSTIHAAYLIAADGAGSSIRQNLGVQTTGVGRLGALLSILFHADLSELVRGREFSLCLVNQPTVRGLFTSINNHDRWVFHLSYDATTEEPGDFSAERCEGLLKLALGLSDVAIDIKSIMPWEPTVRVAEQFQHGRVFLAGDAAHQMPPWGGQGATTGIADVHNLAWKIAAVLSGQGRPALLKTYDSERLPIGRLVSDESGVASDAHGLFSMPTSIPSVMALIRRIPRLSGYGYVYASEAIISEDTTPLLWKIVRLLPTLSQILGIGGSAGSRVPHIWVKHKGQRISTLDLFTRKFTILAGAEGNEWCYVAPNVASSLNIEIIAHRVGSEQEIAAPDGRWESAAGISSTGAILVRPDGFVAWRSWGTPLNIQDKLEEVLTKVLCR</sequence>
<keyword evidence="5" id="KW-0472">Membrane</keyword>
<dbReference type="Pfam" id="PF01494">
    <property type="entry name" value="FAD_binding_3"/>
    <property type="match status" value="1"/>
</dbReference>
<dbReference type="VEuPathDB" id="FungiDB:A1O9_10412"/>
<evidence type="ECO:0000256" key="2">
    <source>
        <dbReference type="ARBA" id="ARBA00022630"/>
    </source>
</evidence>
<keyword evidence="5" id="KW-0812">Transmembrane</keyword>
<dbReference type="EMBL" id="AMGV01000013">
    <property type="protein sequence ID" value="KEF53437.1"/>
    <property type="molecule type" value="Genomic_DNA"/>
</dbReference>
<keyword evidence="2" id="KW-0285">Flavoprotein</keyword>
<dbReference type="Gene3D" id="3.40.30.120">
    <property type="match status" value="1"/>
</dbReference>
<dbReference type="Pfam" id="PF21274">
    <property type="entry name" value="Rng_hyd_C"/>
    <property type="match status" value="1"/>
</dbReference>
<evidence type="ECO:0000256" key="4">
    <source>
        <dbReference type="ARBA" id="ARBA00023002"/>
    </source>
</evidence>
<evidence type="ECO:0000313" key="8">
    <source>
        <dbReference type="Proteomes" id="UP000027920"/>
    </source>
</evidence>
<name>A0A072P187_9EURO</name>
<gene>
    <name evidence="7" type="ORF">A1O9_10412</name>
</gene>
<protein>
    <recommendedName>
        <fullName evidence="6">FAD-binding domain-containing protein</fullName>
    </recommendedName>
</protein>
<dbReference type="Proteomes" id="UP000027920">
    <property type="component" value="Unassembled WGS sequence"/>
</dbReference>
<dbReference type="GeneID" id="25285316"/>
<dbReference type="PANTHER" id="PTHR43004:SF19">
    <property type="entry name" value="BINDING MONOOXYGENASE, PUTATIVE (JCVI)-RELATED"/>
    <property type="match status" value="1"/>
</dbReference>
<proteinExistence type="predicted"/>
<comment type="caution">
    <text evidence="7">The sequence shown here is derived from an EMBL/GenBank/DDBJ whole genome shotgun (WGS) entry which is preliminary data.</text>
</comment>
<keyword evidence="4" id="KW-0560">Oxidoreductase</keyword>
<dbReference type="AlphaFoldDB" id="A0A072P187"/>
<dbReference type="PRINTS" id="PR00420">
    <property type="entry name" value="RNGMNOXGNASE"/>
</dbReference>
<dbReference type="GO" id="GO:0016709">
    <property type="term" value="F:oxidoreductase activity, acting on paired donors, with incorporation or reduction of molecular oxygen, NAD(P)H as one donor, and incorporation of one atom of oxygen"/>
    <property type="evidence" value="ECO:0007669"/>
    <property type="project" value="UniProtKB-ARBA"/>
</dbReference>
<evidence type="ECO:0000259" key="6">
    <source>
        <dbReference type="Pfam" id="PF01494"/>
    </source>
</evidence>
<accession>A0A072P187</accession>
<dbReference type="SUPFAM" id="SSF51905">
    <property type="entry name" value="FAD/NAD(P)-binding domain"/>
    <property type="match status" value="1"/>
</dbReference>
<keyword evidence="3" id="KW-0274">FAD</keyword>
<dbReference type="InterPro" id="IPR002938">
    <property type="entry name" value="FAD-bd"/>
</dbReference>
<dbReference type="InterPro" id="IPR050641">
    <property type="entry name" value="RIFMO-like"/>
</dbReference>
<organism evidence="7 8">
    <name type="scientific">Exophiala aquamarina CBS 119918</name>
    <dbReference type="NCBI Taxonomy" id="1182545"/>
    <lineage>
        <taxon>Eukaryota</taxon>
        <taxon>Fungi</taxon>
        <taxon>Dikarya</taxon>
        <taxon>Ascomycota</taxon>
        <taxon>Pezizomycotina</taxon>
        <taxon>Eurotiomycetes</taxon>
        <taxon>Chaetothyriomycetidae</taxon>
        <taxon>Chaetothyriales</taxon>
        <taxon>Herpotrichiellaceae</taxon>
        <taxon>Exophiala</taxon>
    </lineage>
</organism>
<evidence type="ECO:0000313" key="7">
    <source>
        <dbReference type="EMBL" id="KEF53437.1"/>
    </source>
</evidence>
<evidence type="ECO:0000256" key="1">
    <source>
        <dbReference type="ARBA" id="ARBA00001974"/>
    </source>
</evidence>
<dbReference type="Gene3D" id="3.50.50.60">
    <property type="entry name" value="FAD/NAD(P)-binding domain"/>
    <property type="match status" value="1"/>
</dbReference>
<dbReference type="HOGENOM" id="CLU_009665_14_2_1"/>
<dbReference type="InterPro" id="IPR036188">
    <property type="entry name" value="FAD/NAD-bd_sf"/>
</dbReference>
<feature type="domain" description="FAD-binding" evidence="6">
    <location>
        <begin position="6"/>
        <end position="365"/>
    </location>
</feature>
<comment type="cofactor">
    <cofactor evidence="1">
        <name>FAD</name>
        <dbReference type="ChEBI" id="CHEBI:57692"/>
    </cofactor>
</comment>
<dbReference type="OrthoDB" id="2690153at2759"/>
<evidence type="ECO:0000256" key="3">
    <source>
        <dbReference type="ARBA" id="ARBA00022827"/>
    </source>
</evidence>
<dbReference type="Gene3D" id="3.30.9.10">
    <property type="entry name" value="D-Amino Acid Oxidase, subunit A, domain 2"/>
    <property type="match status" value="1"/>
</dbReference>
<reference evidence="7 8" key="1">
    <citation type="submission" date="2013-03" db="EMBL/GenBank/DDBJ databases">
        <title>The Genome Sequence of Exophiala aquamarina CBS 119918.</title>
        <authorList>
            <consortium name="The Broad Institute Genomics Platform"/>
            <person name="Cuomo C."/>
            <person name="de Hoog S."/>
            <person name="Gorbushina A."/>
            <person name="Walker B."/>
            <person name="Young S.K."/>
            <person name="Zeng Q."/>
            <person name="Gargeya S."/>
            <person name="Fitzgerald M."/>
            <person name="Haas B."/>
            <person name="Abouelleil A."/>
            <person name="Allen A.W."/>
            <person name="Alvarado L."/>
            <person name="Arachchi H.M."/>
            <person name="Berlin A.M."/>
            <person name="Chapman S.B."/>
            <person name="Gainer-Dewar J."/>
            <person name="Goldberg J."/>
            <person name="Griggs A."/>
            <person name="Gujja S."/>
            <person name="Hansen M."/>
            <person name="Howarth C."/>
            <person name="Imamovic A."/>
            <person name="Ireland A."/>
            <person name="Larimer J."/>
            <person name="McCowan C."/>
            <person name="Murphy C."/>
            <person name="Pearson M."/>
            <person name="Poon T.W."/>
            <person name="Priest M."/>
            <person name="Roberts A."/>
            <person name="Saif S."/>
            <person name="Shea T."/>
            <person name="Sisk P."/>
            <person name="Sykes S."/>
            <person name="Wortman J."/>
            <person name="Nusbaum C."/>
            <person name="Birren B."/>
        </authorList>
    </citation>
    <scope>NUCLEOTIDE SEQUENCE [LARGE SCALE GENOMIC DNA]</scope>
    <source>
        <strain evidence="7 8">CBS 119918</strain>
    </source>
</reference>
<dbReference type="RefSeq" id="XP_013256027.1">
    <property type="nucleotide sequence ID" value="XM_013400573.1"/>
</dbReference>
<dbReference type="GO" id="GO:0071949">
    <property type="term" value="F:FAD binding"/>
    <property type="evidence" value="ECO:0007669"/>
    <property type="project" value="InterPro"/>
</dbReference>
<evidence type="ECO:0000256" key="5">
    <source>
        <dbReference type="SAM" id="Phobius"/>
    </source>
</evidence>
<keyword evidence="5" id="KW-1133">Transmembrane helix</keyword>
<dbReference type="STRING" id="1182545.A0A072P187"/>
<dbReference type="PANTHER" id="PTHR43004">
    <property type="entry name" value="TRK SYSTEM POTASSIUM UPTAKE PROTEIN"/>
    <property type="match status" value="1"/>
</dbReference>